<feature type="transmembrane region" description="Helical" evidence="1">
    <location>
        <begin position="173"/>
        <end position="195"/>
    </location>
</feature>
<dbReference type="PANTHER" id="PTHR22911:SF135">
    <property type="entry name" value="BLR4310 PROTEIN"/>
    <property type="match status" value="1"/>
</dbReference>
<evidence type="ECO:0000313" key="4">
    <source>
        <dbReference type="Proteomes" id="UP000553766"/>
    </source>
</evidence>
<dbReference type="InterPro" id="IPR000620">
    <property type="entry name" value="EamA_dom"/>
</dbReference>
<proteinExistence type="predicted"/>
<keyword evidence="1" id="KW-1133">Transmembrane helix</keyword>
<organism evidence="3 4">
    <name type="scientific">Rubricella aquisinus</name>
    <dbReference type="NCBI Taxonomy" id="2028108"/>
    <lineage>
        <taxon>Bacteria</taxon>
        <taxon>Pseudomonadati</taxon>
        <taxon>Pseudomonadota</taxon>
        <taxon>Alphaproteobacteria</taxon>
        <taxon>Rhodobacterales</taxon>
        <taxon>Paracoccaceae</taxon>
        <taxon>Rubricella</taxon>
    </lineage>
</organism>
<feature type="transmembrane region" description="Helical" evidence="1">
    <location>
        <begin position="33"/>
        <end position="53"/>
    </location>
</feature>
<gene>
    <name evidence="3" type="ORF">FHS89_003220</name>
</gene>
<sequence length="289" mass="30180">MTPARAGLVALLGVIVLAPDALLIKTMGLPAPVILFWRGVMQFAVVTGALILIKRGRLWPEMRAAGWLGVGYCVTFGFSASGFVFAASHTTVANTLFLVATSPVWAAIIGWIFLGERITWRVQLTILAVLIGIGLIAVESAGGEGVWYGDLAALICAFSLAVALTITRAAKGVSFVPMTGGAGVVIAFCGIAMGGLALPTPEALPKLLLMGMIIVPVSFSLITIAARYLVPAETSLILLLEAPFGLFVVWLMLGDAPGPLALLGGMIVLAAIGALNISRLIRTRRSFQP</sequence>
<evidence type="ECO:0000259" key="2">
    <source>
        <dbReference type="Pfam" id="PF00892"/>
    </source>
</evidence>
<name>A0A840WT45_9RHOB</name>
<feature type="transmembrane region" description="Helical" evidence="1">
    <location>
        <begin position="207"/>
        <end position="229"/>
    </location>
</feature>
<dbReference type="AlphaFoldDB" id="A0A840WT45"/>
<protein>
    <submittedName>
        <fullName evidence="3">Drug/metabolite transporter (DMT)-like permease</fullName>
    </submittedName>
</protein>
<dbReference type="PANTHER" id="PTHR22911">
    <property type="entry name" value="ACYL-MALONYL CONDENSING ENZYME-RELATED"/>
    <property type="match status" value="1"/>
</dbReference>
<feature type="transmembrane region" description="Helical" evidence="1">
    <location>
        <begin position="122"/>
        <end position="141"/>
    </location>
</feature>
<feature type="transmembrane region" description="Helical" evidence="1">
    <location>
        <begin position="259"/>
        <end position="277"/>
    </location>
</feature>
<keyword evidence="1" id="KW-0812">Transmembrane</keyword>
<dbReference type="InterPro" id="IPR037185">
    <property type="entry name" value="EmrE-like"/>
</dbReference>
<keyword evidence="1" id="KW-0472">Membrane</keyword>
<keyword evidence="4" id="KW-1185">Reference proteome</keyword>
<dbReference type="Pfam" id="PF00892">
    <property type="entry name" value="EamA"/>
    <property type="match status" value="1"/>
</dbReference>
<dbReference type="Proteomes" id="UP000553766">
    <property type="component" value="Unassembled WGS sequence"/>
</dbReference>
<evidence type="ECO:0000313" key="3">
    <source>
        <dbReference type="EMBL" id="MBB5517173.1"/>
    </source>
</evidence>
<dbReference type="EMBL" id="JACIJS010000015">
    <property type="protein sequence ID" value="MBB5517173.1"/>
    <property type="molecule type" value="Genomic_DNA"/>
</dbReference>
<evidence type="ECO:0000256" key="1">
    <source>
        <dbReference type="SAM" id="Phobius"/>
    </source>
</evidence>
<feature type="transmembrane region" description="Helical" evidence="1">
    <location>
        <begin position="147"/>
        <end position="166"/>
    </location>
</feature>
<feature type="transmembrane region" description="Helical" evidence="1">
    <location>
        <begin position="236"/>
        <end position="253"/>
    </location>
</feature>
<dbReference type="SUPFAM" id="SSF103481">
    <property type="entry name" value="Multidrug resistance efflux transporter EmrE"/>
    <property type="match status" value="2"/>
</dbReference>
<feature type="domain" description="EamA" evidence="2">
    <location>
        <begin position="8"/>
        <end position="137"/>
    </location>
</feature>
<accession>A0A840WT45</accession>
<feature type="transmembrane region" description="Helical" evidence="1">
    <location>
        <begin position="65"/>
        <end position="86"/>
    </location>
</feature>
<comment type="caution">
    <text evidence="3">The sequence shown here is derived from an EMBL/GenBank/DDBJ whole genome shotgun (WGS) entry which is preliminary data.</text>
</comment>
<dbReference type="GO" id="GO:0016020">
    <property type="term" value="C:membrane"/>
    <property type="evidence" value="ECO:0007669"/>
    <property type="project" value="InterPro"/>
</dbReference>
<dbReference type="RefSeq" id="WP_184013126.1">
    <property type="nucleotide sequence ID" value="NZ_JACIJS010000015.1"/>
</dbReference>
<reference evidence="3 4" key="1">
    <citation type="submission" date="2020-08" db="EMBL/GenBank/DDBJ databases">
        <title>Genomic Encyclopedia of Type Strains, Phase IV (KMG-IV): sequencing the most valuable type-strain genomes for metagenomic binning, comparative biology and taxonomic classification.</title>
        <authorList>
            <person name="Goeker M."/>
        </authorList>
    </citation>
    <scope>NUCLEOTIDE SEQUENCE [LARGE SCALE GENOMIC DNA]</scope>
    <source>
        <strain evidence="3 4">DSM 103377</strain>
    </source>
</reference>
<feature type="transmembrane region" description="Helical" evidence="1">
    <location>
        <begin position="92"/>
        <end position="115"/>
    </location>
</feature>